<proteinExistence type="predicted"/>
<dbReference type="PANTHER" id="PTHR38600:SF1">
    <property type="entry name" value="TRANSCRIPTIONAL REGULATORY PROTEIN"/>
    <property type="match status" value="1"/>
</dbReference>
<evidence type="ECO:0000313" key="3">
    <source>
        <dbReference type="Proteomes" id="UP000294894"/>
    </source>
</evidence>
<dbReference type="EMBL" id="CP038267">
    <property type="protein sequence ID" value="QBR92398.1"/>
    <property type="molecule type" value="Genomic_DNA"/>
</dbReference>
<dbReference type="Gene3D" id="1.10.10.10">
    <property type="entry name" value="Winged helix-like DNA-binding domain superfamily/Winged helix DNA-binding domain"/>
    <property type="match status" value="1"/>
</dbReference>
<accession>A0A4P7GK23</accession>
<dbReference type="InterPro" id="IPR011991">
    <property type="entry name" value="ArsR-like_HTH"/>
</dbReference>
<evidence type="ECO:0000259" key="1">
    <source>
        <dbReference type="SMART" id="SM00418"/>
    </source>
</evidence>
<dbReference type="KEGG" id="noy:EXE57_08940"/>
<feature type="domain" description="HTH arsR-type" evidence="1">
    <location>
        <begin position="6"/>
        <end position="91"/>
    </location>
</feature>
<dbReference type="SMART" id="SM00418">
    <property type="entry name" value="HTH_ARSR"/>
    <property type="match status" value="1"/>
</dbReference>
<dbReference type="GO" id="GO:0003700">
    <property type="term" value="F:DNA-binding transcription factor activity"/>
    <property type="evidence" value="ECO:0007669"/>
    <property type="project" value="InterPro"/>
</dbReference>
<dbReference type="OrthoDB" id="9815653at2"/>
<dbReference type="CDD" id="cd00090">
    <property type="entry name" value="HTH_ARSR"/>
    <property type="match status" value="1"/>
</dbReference>
<keyword evidence="3" id="KW-1185">Reference proteome</keyword>
<reference evidence="2 3" key="1">
    <citation type="submission" date="2019-03" db="EMBL/GenBank/DDBJ databases">
        <title>Three New Species of Nocardioides, Nocardioides euryhalodurans sp. nov., Nocardioides seonyuensis sp. nov. and Nocardioides eburneoflavus sp. nov., Iolated from Soil.</title>
        <authorList>
            <person name="Roh S.G."/>
            <person name="Lee C."/>
            <person name="Kim M.-K."/>
            <person name="Kim S.B."/>
        </authorList>
    </citation>
    <scope>NUCLEOTIDE SEQUENCE [LARGE SCALE GENOMIC DNA]</scope>
    <source>
        <strain evidence="2 3">MMS17-SY117</strain>
    </source>
</reference>
<dbReference type="PRINTS" id="PR00778">
    <property type="entry name" value="HTHARSR"/>
</dbReference>
<organism evidence="2 3">
    <name type="scientific">Nocardioides euryhalodurans</name>
    <dbReference type="NCBI Taxonomy" id="2518370"/>
    <lineage>
        <taxon>Bacteria</taxon>
        <taxon>Bacillati</taxon>
        <taxon>Actinomycetota</taxon>
        <taxon>Actinomycetes</taxon>
        <taxon>Propionibacteriales</taxon>
        <taxon>Nocardioidaceae</taxon>
        <taxon>Nocardioides</taxon>
    </lineage>
</organism>
<dbReference type="SUPFAM" id="SSF46785">
    <property type="entry name" value="Winged helix' DNA-binding domain"/>
    <property type="match status" value="1"/>
</dbReference>
<sequence length="115" mass="12672">MDSQDAVFRALADPTRREVLDLLFARDGQTVGEVCAAFDDRMSRFGVMKHLAVLTEADLVVPVKDGRTKRLHLNPVPIEQVANRWISKYAARFTAALVGLQQQVESDDTAEGSAS</sequence>
<protein>
    <submittedName>
        <fullName evidence="2">ArsR family transcriptional regulator</fullName>
    </submittedName>
</protein>
<dbReference type="InterPro" id="IPR036388">
    <property type="entry name" value="WH-like_DNA-bd_sf"/>
</dbReference>
<evidence type="ECO:0000313" key="2">
    <source>
        <dbReference type="EMBL" id="QBR92398.1"/>
    </source>
</evidence>
<dbReference type="RefSeq" id="WP_135076584.1">
    <property type="nucleotide sequence ID" value="NZ_CP038267.1"/>
</dbReference>
<dbReference type="InterPro" id="IPR036390">
    <property type="entry name" value="WH_DNA-bd_sf"/>
</dbReference>
<dbReference type="AlphaFoldDB" id="A0A4P7GK23"/>
<name>A0A4P7GK23_9ACTN</name>
<dbReference type="Proteomes" id="UP000294894">
    <property type="component" value="Chromosome"/>
</dbReference>
<gene>
    <name evidence="2" type="ORF">EXE57_08940</name>
</gene>
<dbReference type="InterPro" id="IPR001845">
    <property type="entry name" value="HTH_ArsR_DNA-bd_dom"/>
</dbReference>
<dbReference type="Pfam" id="PF12840">
    <property type="entry name" value="HTH_20"/>
    <property type="match status" value="1"/>
</dbReference>
<dbReference type="PANTHER" id="PTHR38600">
    <property type="entry name" value="TRANSCRIPTIONAL REGULATORY PROTEIN"/>
    <property type="match status" value="1"/>
</dbReference>